<feature type="transmembrane region" description="Helical" evidence="7">
    <location>
        <begin position="443"/>
        <end position="466"/>
    </location>
</feature>
<comment type="similarity">
    <text evidence="2">Belongs to the major facilitator superfamily.</text>
</comment>
<evidence type="ECO:0000259" key="8">
    <source>
        <dbReference type="PROSITE" id="PS50850"/>
    </source>
</evidence>
<dbReference type="InterPro" id="IPR036259">
    <property type="entry name" value="MFS_trans_sf"/>
</dbReference>
<keyword evidence="3 7" id="KW-0812">Transmembrane</keyword>
<dbReference type="GO" id="GO:0022857">
    <property type="term" value="F:transmembrane transporter activity"/>
    <property type="evidence" value="ECO:0007669"/>
    <property type="project" value="InterPro"/>
</dbReference>
<feature type="transmembrane region" description="Helical" evidence="7">
    <location>
        <begin position="137"/>
        <end position="156"/>
    </location>
</feature>
<feature type="transmembrane region" description="Helical" evidence="7">
    <location>
        <begin position="68"/>
        <end position="86"/>
    </location>
</feature>
<feature type="compositionally biased region" description="Low complexity" evidence="6">
    <location>
        <begin position="31"/>
        <end position="43"/>
    </location>
</feature>
<reference evidence="9 10" key="1">
    <citation type="journal article" date="2015" name="Environ. Microbiol.">
        <title>Metagenome sequence of Elaphomyces granulatus from sporocarp tissue reveals Ascomycota ectomycorrhizal fingerprints of genome expansion and a Proteobacteria-rich microbiome.</title>
        <authorList>
            <person name="Quandt C.A."/>
            <person name="Kohler A."/>
            <person name="Hesse C.N."/>
            <person name="Sharpton T.J."/>
            <person name="Martin F."/>
            <person name="Spatafora J.W."/>
        </authorList>
    </citation>
    <scope>NUCLEOTIDE SEQUENCE [LARGE SCALE GENOMIC DNA]</scope>
    <source>
        <strain evidence="9 10">OSC145934</strain>
    </source>
</reference>
<feature type="transmembrane region" description="Helical" evidence="7">
    <location>
        <begin position="379"/>
        <end position="398"/>
    </location>
</feature>
<evidence type="ECO:0000256" key="2">
    <source>
        <dbReference type="ARBA" id="ARBA00008335"/>
    </source>
</evidence>
<protein>
    <recommendedName>
        <fullName evidence="8">Major facilitator superfamily (MFS) profile domain-containing protein</fullName>
    </recommendedName>
</protein>
<proteinExistence type="inferred from homology"/>
<feature type="region of interest" description="Disordered" evidence="6">
    <location>
        <begin position="1"/>
        <end position="63"/>
    </location>
</feature>
<evidence type="ECO:0000256" key="6">
    <source>
        <dbReference type="SAM" id="MobiDB-lite"/>
    </source>
</evidence>
<dbReference type="EMBL" id="NPHW01005501">
    <property type="protein sequence ID" value="OXV06699.1"/>
    <property type="molecule type" value="Genomic_DNA"/>
</dbReference>
<comment type="caution">
    <text evidence="9">The sequence shown here is derived from an EMBL/GenBank/DDBJ whole genome shotgun (WGS) entry which is preliminary data.</text>
</comment>
<keyword evidence="10" id="KW-1185">Reference proteome</keyword>
<evidence type="ECO:0000256" key="5">
    <source>
        <dbReference type="ARBA" id="ARBA00023136"/>
    </source>
</evidence>
<accession>A0A232LRD6</accession>
<keyword evidence="5 7" id="KW-0472">Membrane</keyword>
<dbReference type="PANTHER" id="PTHR23502">
    <property type="entry name" value="MAJOR FACILITATOR SUPERFAMILY"/>
    <property type="match status" value="1"/>
</dbReference>
<dbReference type="CDD" id="cd17323">
    <property type="entry name" value="MFS_Tpo1_MDR_like"/>
    <property type="match status" value="1"/>
</dbReference>
<comment type="subcellular location">
    <subcellularLocation>
        <location evidence="1">Membrane</location>
        <topology evidence="1">Multi-pass membrane protein</topology>
    </subcellularLocation>
</comment>
<dbReference type="AlphaFoldDB" id="A0A232LRD6"/>
<feature type="transmembrane region" description="Helical" evidence="7">
    <location>
        <begin position="472"/>
        <end position="495"/>
    </location>
</feature>
<evidence type="ECO:0000313" key="9">
    <source>
        <dbReference type="EMBL" id="OXV06699.1"/>
    </source>
</evidence>
<dbReference type="InterPro" id="IPR011701">
    <property type="entry name" value="MFS"/>
</dbReference>
<dbReference type="Pfam" id="PF07690">
    <property type="entry name" value="MFS_1"/>
    <property type="match status" value="1"/>
</dbReference>
<dbReference type="PANTHER" id="PTHR23502:SF68">
    <property type="entry name" value="MULTIDRUG TRANSPORTER, PUTATIVE (AFU_ORTHOLOGUE AFUA_3G01120)-RELATED"/>
    <property type="match status" value="1"/>
</dbReference>
<evidence type="ECO:0000256" key="7">
    <source>
        <dbReference type="SAM" id="Phobius"/>
    </source>
</evidence>
<dbReference type="PROSITE" id="PS50850">
    <property type="entry name" value="MFS"/>
    <property type="match status" value="1"/>
</dbReference>
<name>A0A232LRD6_9EURO</name>
<dbReference type="Proteomes" id="UP000243515">
    <property type="component" value="Unassembled WGS sequence"/>
</dbReference>
<organism evidence="9 10">
    <name type="scientific">Elaphomyces granulatus</name>
    <dbReference type="NCBI Taxonomy" id="519963"/>
    <lineage>
        <taxon>Eukaryota</taxon>
        <taxon>Fungi</taxon>
        <taxon>Dikarya</taxon>
        <taxon>Ascomycota</taxon>
        <taxon>Pezizomycotina</taxon>
        <taxon>Eurotiomycetes</taxon>
        <taxon>Eurotiomycetidae</taxon>
        <taxon>Eurotiales</taxon>
        <taxon>Elaphomycetaceae</taxon>
        <taxon>Elaphomyces</taxon>
    </lineage>
</organism>
<dbReference type="Gene3D" id="1.20.1250.20">
    <property type="entry name" value="MFS general substrate transporter like domains"/>
    <property type="match status" value="1"/>
</dbReference>
<gene>
    <name evidence="9" type="ORF">Egran_05533</name>
</gene>
<evidence type="ECO:0000256" key="4">
    <source>
        <dbReference type="ARBA" id="ARBA00022989"/>
    </source>
</evidence>
<dbReference type="InterPro" id="IPR020846">
    <property type="entry name" value="MFS_dom"/>
</dbReference>
<feature type="transmembrane region" description="Helical" evidence="7">
    <location>
        <begin position="339"/>
        <end position="358"/>
    </location>
</feature>
<feature type="transmembrane region" description="Helical" evidence="7">
    <location>
        <begin position="295"/>
        <end position="319"/>
    </location>
</feature>
<feature type="domain" description="Major facilitator superfamily (MFS) profile" evidence="8">
    <location>
        <begin position="70"/>
        <end position="498"/>
    </location>
</feature>
<feature type="compositionally biased region" description="Basic and acidic residues" evidence="6">
    <location>
        <begin position="1"/>
        <end position="30"/>
    </location>
</feature>
<feature type="transmembrane region" description="Helical" evidence="7">
    <location>
        <begin position="162"/>
        <end position="184"/>
    </location>
</feature>
<evidence type="ECO:0000256" key="3">
    <source>
        <dbReference type="ARBA" id="ARBA00022692"/>
    </source>
</evidence>
<feature type="transmembrane region" description="Helical" evidence="7">
    <location>
        <begin position="225"/>
        <end position="245"/>
    </location>
</feature>
<keyword evidence="4 7" id="KW-1133">Transmembrane helix</keyword>
<feature type="transmembrane region" description="Helical" evidence="7">
    <location>
        <begin position="410"/>
        <end position="431"/>
    </location>
</feature>
<dbReference type="SUPFAM" id="SSF103473">
    <property type="entry name" value="MFS general substrate transporter"/>
    <property type="match status" value="1"/>
</dbReference>
<dbReference type="GO" id="GO:0016020">
    <property type="term" value="C:membrane"/>
    <property type="evidence" value="ECO:0007669"/>
    <property type="project" value="UniProtKB-SubCell"/>
</dbReference>
<sequence length="508" mass="55613">MSEDQEQKKSVEASNDLERGSPAHDLDEKSSSSSQSSSQPSSQDPNLVDWDGPDDPKNPRNWPLSKKAIITGTVSLITLLTPLGSSMFAPGVPGVMEEFQSTNLEMASFVVSVYLLGYTFGPLLIAPMSEMYGRLPIYHTCNVLYIIFNVACALAPSLNSLIVFRFFAGTAGSAPLTIGAGTIADMTSQERRGLAMAIWALGPLLGPVIGPVAGGYLTADKGWRWTFWVLAIAGGAVTIASFIFLRESYVYVLLDRKTKRLREETGNPNLRSVLDSGRTARDLFVFSIVRPTKMLFLSPIVFLLSLYVAVVYGYLYLLFTTMTDVFENNYGFSQGSVGLVYLGIGIGLLFGLLIIGAVSDPLLKHLTAKHGTPKPEFRLPPMIIGAWFVPLSLFWYGWTAERHDHWILPIIGQSFLGFGMLIVFMTVSTYLVDAYTIYSASAIAANTVLRSLGGTVLPLAGGRMYATLGLGWGNSLLAFIALIMAPLPLVFYYYGERIRKSTIFRVEF</sequence>
<dbReference type="FunFam" id="1.20.1250.20:FF:000011">
    <property type="entry name" value="MFS multidrug transporter, putative"/>
    <property type="match status" value="1"/>
</dbReference>
<evidence type="ECO:0000313" key="10">
    <source>
        <dbReference type="Proteomes" id="UP000243515"/>
    </source>
</evidence>
<dbReference type="OrthoDB" id="5296287at2759"/>
<feature type="transmembrane region" description="Helical" evidence="7">
    <location>
        <begin position="196"/>
        <end position="219"/>
    </location>
</feature>
<evidence type="ECO:0000256" key="1">
    <source>
        <dbReference type="ARBA" id="ARBA00004141"/>
    </source>
</evidence>
<feature type="transmembrane region" description="Helical" evidence="7">
    <location>
        <begin position="106"/>
        <end position="125"/>
    </location>
</feature>